<dbReference type="InterPro" id="IPR019819">
    <property type="entry name" value="Carboxylesterase_B_CS"/>
</dbReference>
<proteinExistence type="inferred from homology"/>
<dbReference type="OrthoDB" id="408631at2759"/>
<feature type="domain" description="Carboxylesterase type B" evidence="4">
    <location>
        <begin position="2"/>
        <end position="357"/>
    </location>
</feature>
<feature type="non-terminal residue" evidence="5">
    <location>
        <position position="1"/>
    </location>
</feature>
<evidence type="ECO:0000256" key="2">
    <source>
        <dbReference type="ARBA" id="ARBA00022801"/>
    </source>
</evidence>
<organism evidence="5 6">
    <name type="scientific">Cercospora zeae-maydis SCOH1-5</name>
    <dbReference type="NCBI Taxonomy" id="717836"/>
    <lineage>
        <taxon>Eukaryota</taxon>
        <taxon>Fungi</taxon>
        <taxon>Dikarya</taxon>
        <taxon>Ascomycota</taxon>
        <taxon>Pezizomycotina</taxon>
        <taxon>Dothideomycetes</taxon>
        <taxon>Dothideomycetidae</taxon>
        <taxon>Mycosphaerellales</taxon>
        <taxon>Mycosphaerellaceae</taxon>
        <taxon>Cercospora</taxon>
    </lineage>
</organism>
<dbReference type="EMBL" id="ML992668">
    <property type="protein sequence ID" value="KAF2214412.1"/>
    <property type="molecule type" value="Genomic_DNA"/>
</dbReference>
<evidence type="ECO:0000256" key="1">
    <source>
        <dbReference type="ARBA" id="ARBA00005964"/>
    </source>
</evidence>
<evidence type="ECO:0000313" key="6">
    <source>
        <dbReference type="Proteomes" id="UP000799539"/>
    </source>
</evidence>
<protein>
    <recommendedName>
        <fullName evidence="3">Carboxylic ester hydrolase</fullName>
        <ecNumber evidence="3">3.1.1.-</ecNumber>
    </recommendedName>
</protein>
<dbReference type="EC" id="3.1.1.-" evidence="3"/>
<keyword evidence="6" id="KW-1185">Reference proteome</keyword>
<sequence>LSVSTTSGLVHGKIDPTYPNVRQFLGIPFAKPPVGPLRWLAPQELLQPHQRIEATELPPSCPQFLTPSGDSIWTNDVLQFNLAGVNQTGPTDEDCLTISVWTPTTENQAQFSPTEKSNDTLLPVLIYIYGGSFQTGGQNVPYQLPTQWLSRTPTHLVVSFNYRVNLFGFPFAPSLPEQNLGLLDQRLAVQWVEQNILAFGGDPSRMVLWGQSAGATSVDLYNFAYVEDPIVKGLIMDSGTSLLSVQAGRNAPLPGDNTGKNFTFVADKVGCGGNTEGEEMLECMRGVDWKILEGFVANYSSSGAQPALIFRAAPDGKVVFDDYEARALGVGSAKIPAIIGTNAQDGVPFAPYNPDGVSVAVANSVTLGAFFCPATETTRLRQETDRLTYRYLYSGNFTNISPRGWMGAWHSSELPLIFGTHPNYRGNSTEVEYETSHAMQDAWAAFAKDPVNGLASVGWKPYEELGSSTLRNFGAGVAVKDIDVKTTEAMCDGAVP</sequence>
<dbReference type="Proteomes" id="UP000799539">
    <property type="component" value="Unassembled WGS sequence"/>
</dbReference>
<dbReference type="InterPro" id="IPR002018">
    <property type="entry name" value="CarbesteraseB"/>
</dbReference>
<comment type="similarity">
    <text evidence="1 3">Belongs to the type-B carboxylesterase/lipase family.</text>
</comment>
<accession>A0A6A6FLT4</accession>
<dbReference type="PROSITE" id="PS00122">
    <property type="entry name" value="CARBOXYLESTERASE_B_1"/>
    <property type="match status" value="1"/>
</dbReference>
<dbReference type="AlphaFoldDB" id="A0A6A6FLT4"/>
<dbReference type="PANTHER" id="PTHR43918:SF4">
    <property type="entry name" value="CARBOXYLIC ESTER HYDROLASE"/>
    <property type="match status" value="1"/>
</dbReference>
<dbReference type="InterPro" id="IPR019826">
    <property type="entry name" value="Carboxylesterase_B_AS"/>
</dbReference>
<evidence type="ECO:0000256" key="3">
    <source>
        <dbReference type="RuleBase" id="RU361235"/>
    </source>
</evidence>
<feature type="non-terminal residue" evidence="5">
    <location>
        <position position="496"/>
    </location>
</feature>
<evidence type="ECO:0000313" key="5">
    <source>
        <dbReference type="EMBL" id="KAF2214412.1"/>
    </source>
</evidence>
<dbReference type="GO" id="GO:0052689">
    <property type="term" value="F:carboxylic ester hydrolase activity"/>
    <property type="evidence" value="ECO:0007669"/>
    <property type="project" value="TreeGrafter"/>
</dbReference>
<gene>
    <name evidence="5" type="ORF">CERZMDRAFT_24185</name>
</gene>
<evidence type="ECO:0000259" key="4">
    <source>
        <dbReference type="Pfam" id="PF00135"/>
    </source>
</evidence>
<feature type="domain" description="Carboxylesterase type B" evidence="4">
    <location>
        <begin position="360"/>
        <end position="464"/>
    </location>
</feature>
<dbReference type="PROSITE" id="PS00941">
    <property type="entry name" value="CARBOXYLESTERASE_B_2"/>
    <property type="match status" value="1"/>
</dbReference>
<dbReference type="SUPFAM" id="SSF53474">
    <property type="entry name" value="alpha/beta-Hydrolases"/>
    <property type="match status" value="1"/>
</dbReference>
<name>A0A6A6FLT4_9PEZI</name>
<keyword evidence="2 3" id="KW-0378">Hydrolase</keyword>
<dbReference type="Pfam" id="PF00135">
    <property type="entry name" value="COesterase"/>
    <property type="match status" value="2"/>
</dbReference>
<dbReference type="InterPro" id="IPR029058">
    <property type="entry name" value="AB_hydrolase_fold"/>
</dbReference>
<dbReference type="Gene3D" id="3.40.50.1820">
    <property type="entry name" value="alpha/beta hydrolase"/>
    <property type="match status" value="1"/>
</dbReference>
<dbReference type="PANTHER" id="PTHR43918">
    <property type="entry name" value="ACETYLCHOLINESTERASE"/>
    <property type="match status" value="1"/>
</dbReference>
<reference evidence="5" key="1">
    <citation type="journal article" date="2020" name="Stud. Mycol.">
        <title>101 Dothideomycetes genomes: a test case for predicting lifestyles and emergence of pathogens.</title>
        <authorList>
            <person name="Haridas S."/>
            <person name="Albert R."/>
            <person name="Binder M."/>
            <person name="Bloem J."/>
            <person name="Labutti K."/>
            <person name="Salamov A."/>
            <person name="Andreopoulos B."/>
            <person name="Baker S."/>
            <person name="Barry K."/>
            <person name="Bills G."/>
            <person name="Bluhm B."/>
            <person name="Cannon C."/>
            <person name="Castanera R."/>
            <person name="Culley D."/>
            <person name="Daum C."/>
            <person name="Ezra D."/>
            <person name="Gonzalez J."/>
            <person name="Henrissat B."/>
            <person name="Kuo A."/>
            <person name="Liang C."/>
            <person name="Lipzen A."/>
            <person name="Lutzoni F."/>
            <person name="Magnuson J."/>
            <person name="Mondo S."/>
            <person name="Nolan M."/>
            <person name="Ohm R."/>
            <person name="Pangilinan J."/>
            <person name="Park H.-J."/>
            <person name="Ramirez L."/>
            <person name="Alfaro M."/>
            <person name="Sun H."/>
            <person name="Tritt A."/>
            <person name="Yoshinaga Y."/>
            <person name="Zwiers L.-H."/>
            <person name="Turgeon B."/>
            <person name="Goodwin S."/>
            <person name="Spatafora J."/>
            <person name="Crous P."/>
            <person name="Grigoriev I."/>
        </authorList>
    </citation>
    <scope>NUCLEOTIDE SEQUENCE</scope>
    <source>
        <strain evidence="5">SCOH1-5</strain>
    </source>
</reference>
<dbReference type="InterPro" id="IPR050654">
    <property type="entry name" value="AChE-related_enzymes"/>
</dbReference>